<dbReference type="AlphaFoldDB" id="A0A1F8DS78"/>
<dbReference type="STRING" id="1802555.A2755_02550"/>
<comment type="caution">
    <text evidence="1">The sequence shown here is derived from an EMBL/GenBank/DDBJ whole genome shotgun (WGS) entry which is preliminary data.</text>
</comment>
<name>A0A1F8DS78_9BACT</name>
<evidence type="ECO:0000313" key="2">
    <source>
        <dbReference type="Proteomes" id="UP000177029"/>
    </source>
</evidence>
<organism evidence="1 2">
    <name type="scientific">Candidatus Wolfebacteria bacterium RIFCSPHIGHO2_01_FULL_48_22</name>
    <dbReference type="NCBI Taxonomy" id="1802555"/>
    <lineage>
        <taxon>Bacteria</taxon>
        <taxon>Candidatus Wolfeibacteriota</taxon>
    </lineage>
</organism>
<accession>A0A1F8DS78</accession>
<sequence>MSKKENKENVELSEDSEHIIIGVGDKKRFIPKQEKINVNGRWVNTEVLVTAMTIFYEDDPAEALEKYEKMKEGK</sequence>
<dbReference type="Proteomes" id="UP000177029">
    <property type="component" value="Unassembled WGS sequence"/>
</dbReference>
<proteinExistence type="predicted"/>
<gene>
    <name evidence="1" type="ORF">A2755_02550</name>
</gene>
<reference evidence="1 2" key="1">
    <citation type="journal article" date="2016" name="Nat. Commun.">
        <title>Thousands of microbial genomes shed light on interconnected biogeochemical processes in an aquifer system.</title>
        <authorList>
            <person name="Anantharaman K."/>
            <person name="Brown C.T."/>
            <person name="Hug L.A."/>
            <person name="Sharon I."/>
            <person name="Castelle C.J."/>
            <person name="Probst A.J."/>
            <person name="Thomas B.C."/>
            <person name="Singh A."/>
            <person name="Wilkins M.J."/>
            <person name="Karaoz U."/>
            <person name="Brodie E.L."/>
            <person name="Williams K.H."/>
            <person name="Hubbard S.S."/>
            <person name="Banfield J.F."/>
        </authorList>
    </citation>
    <scope>NUCLEOTIDE SEQUENCE [LARGE SCALE GENOMIC DNA]</scope>
</reference>
<evidence type="ECO:0000313" key="1">
    <source>
        <dbReference type="EMBL" id="OGM91256.1"/>
    </source>
</evidence>
<dbReference type="EMBL" id="MGIP01000011">
    <property type="protein sequence ID" value="OGM91256.1"/>
    <property type="molecule type" value="Genomic_DNA"/>
</dbReference>
<protein>
    <submittedName>
        <fullName evidence="1">Uncharacterized protein</fullName>
    </submittedName>
</protein>